<dbReference type="WBParaSite" id="scf7180000422638.g9356">
    <property type="protein sequence ID" value="scf7180000422638.g9356"/>
    <property type="gene ID" value="scf7180000422638.g9356"/>
</dbReference>
<evidence type="ECO:0000313" key="1">
    <source>
        <dbReference type="Proteomes" id="UP000887560"/>
    </source>
</evidence>
<keyword evidence="1" id="KW-1185">Reference proteome</keyword>
<reference evidence="2" key="1">
    <citation type="submission" date="2022-11" db="UniProtKB">
        <authorList>
            <consortium name="WormBaseParasite"/>
        </authorList>
    </citation>
    <scope>IDENTIFICATION</scope>
</reference>
<sequence>GEQHHPQHREQQEEVPVFEINEGLFGTVHGIQDGAPIQSPVENQGNTIQIDPQQITQRLQGHNHHRIRNHRNNNQNPCCTIL</sequence>
<dbReference type="Proteomes" id="UP000887560">
    <property type="component" value="Unplaced"/>
</dbReference>
<accession>A0A915P4R9</accession>
<name>A0A915P4R9_9BILA</name>
<protein>
    <submittedName>
        <fullName evidence="2">Uncharacterized protein</fullName>
    </submittedName>
</protein>
<proteinExistence type="predicted"/>
<evidence type="ECO:0000313" key="2">
    <source>
        <dbReference type="WBParaSite" id="scf7180000422638.g9356"/>
    </source>
</evidence>
<dbReference type="AlphaFoldDB" id="A0A915P4R9"/>
<organism evidence="1 2">
    <name type="scientific">Meloidogyne floridensis</name>
    <dbReference type="NCBI Taxonomy" id="298350"/>
    <lineage>
        <taxon>Eukaryota</taxon>
        <taxon>Metazoa</taxon>
        <taxon>Ecdysozoa</taxon>
        <taxon>Nematoda</taxon>
        <taxon>Chromadorea</taxon>
        <taxon>Rhabditida</taxon>
        <taxon>Tylenchina</taxon>
        <taxon>Tylenchomorpha</taxon>
        <taxon>Tylenchoidea</taxon>
        <taxon>Meloidogynidae</taxon>
        <taxon>Meloidogyninae</taxon>
        <taxon>Meloidogyne</taxon>
    </lineage>
</organism>